<dbReference type="RefSeq" id="WP_327600407.1">
    <property type="nucleotide sequence ID" value="NZ_JAYXHS010000003.1"/>
</dbReference>
<dbReference type="EMBL" id="JAYXHS010000003">
    <property type="protein sequence ID" value="MEC5387438.1"/>
    <property type="molecule type" value="Genomic_DNA"/>
</dbReference>
<protein>
    <recommendedName>
        <fullName evidence="4">Lipoprotein</fullName>
    </recommendedName>
</protein>
<evidence type="ECO:0008006" key="4">
    <source>
        <dbReference type="Google" id="ProtNLM"/>
    </source>
</evidence>
<feature type="chain" id="PRO_5046472948" description="Lipoprotein" evidence="1">
    <location>
        <begin position="23"/>
        <end position="144"/>
    </location>
</feature>
<dbReference type="PROSITE" id="PS51257">
    <property type="entry name" value="PROKAR_LIPOPROTEIN"/>
    <property type="match status" value="1"/>
</dbReference>
<keyword evidence="1" id="KW-0732">Signal</keyword>
<evidence type="ECO:0000313" key="3">
    <source>
        <dbReference type="Proteomes" id="UP001331561"/>
    </source>
</evidence>
<feature type="signal peptide" evidence="1">
    <location>
        <begin position="1"/>
        <end position="22"/>
    </location>
</feature>
<gene>
    <name evidence="2" type="ORF">VVD49_17035</name>
</gene>
<evidence type="ECO:0000256" key="1">
    <source>
        <dbReference type="SAM" id="SignalP"/>
    </source>
</evidence>
<keyword evidence="3" id="KW-1185">Reference proteome</keyword>
<name>A0ABU6K6B0_9RHOO</name>
<accession>A0ABU6K6B0</accession>
<evidence type="ECO:0000313" key="2">
    <source>
        <dbReference type="EMBL" id="MEC5387438.1"/>
    </source>
</evidence>
<comment type="caution">
    <text evidence="2">The sequence shown here is derived from an EMBL/GenBank/DDBJ whole genome shotgun (WGS) entry which is preliminary data.</text>
</comment>
<dbReference type="Proteomes" id="UP001331561">
    <property type="component" value="Unassembled WGS sequence"/>
</dbReference>
<proteinExistence type="predicted"/>
<organism evidence="2 3">
    <name type="scientific">Uliginosibacterium silvisoli</name>
    <dbReference type="NCBI Taxonomy" id="3114758"/>
    <lineage>
        <taxon>Bacteria</taxon>
        <taxon>Pseudomonadati</taxon>
        <taxon>Pseudomonadota</taxon>
        <taxon>Betaproteobacteria</taxon>
        <taxon>Rhodocyclales</taxon>
        <taxon>Zoogloeaceae</taxon>
        <taxon>Uliginosibacterium</taxon>
    </lineage>
</organism>
<reference evidence="2 3" key="1">
    <citation type="submission" date="2024-01" db="EMBL/GenBank/DDBJ databases">
        <title>Uliginosibacterium soil sp. nov.</title>
        <authorList>
            <person name="Lv Y."/>
        </authorList>
    </citation>
    <scope>NUCLEOTIDE SEQUENCE [LARGE SCALE GENOMIC DNA]</scope>
    <source>
        <strain evidence="2 3">H3</strain>
    </source>
</reference>
<sequence length="144" mass="15094">MSFVVRPRIAVCCAALVLVLSACVSSPTPESEVWEVTPGASFASDYGLNASNSGYIQITRDSGNSGSACTTSVVVGNRSAARLRPAERVTVRVATGEYKVTAEIVGMCPGLMSEQMVHVAPGVTKRLRIRYGEVPGAFGIVAEN</sequence>